<proteinExistence type="predicted"/>
<dbReference type="SUPFAM" id="SSF53623">
    <property type="entry name" value="MurD-like peptide ligases, catalytic domain"/>
    <property type="match status" value="1"/>
</dbReference>
<sequence>MDVVAVNGTNGKSTVSYMVEAARRAGAQARVGVIGTDGCRVAHEPIRVDTTTPTMPEAVELHLILRWGSGRER</sequence>
<evidence type="ECO:0000313" key="3">
    <source>
        <dbReference type="Proteomes" id="UP001602013"/>
    </source>
</evidence>
<evidence type="ECO:0000259" key="1">
    <source>
        <dbReference type="Pfam" id="PF08245"/>
    </source>
</evidence>
<name>A0ABW6T0A7_9ACTN</name>
<comment type="caution">
    <text evidence="2">The sequence shown here is derived from an EMBL/GenBank/DDBJ whole genome shotgun (WGS) entry which is preliminary data.</text>
</comment>
<evidence type="ECO:0000313" key="2">
    <source>
        <dbReference type="EMBL" id="MFF3670704.1"/>
    </source>
</evidence>
<keyword evidence="3" id="KW-1185">Reference proteome</keyword>
<dbReference type="InterPro" id="IPR013221">
    <property type="entry name" value="Mur_ligase_cen"/>
</dbReference>
<reference evidence="2 3" key="1">
    <citation type="submission" date="2024-10" db="EMBL/GenBank/DDBJ databases">
        <title>The Natural Products Discovery Center: Release of the First 8490 Sequenced Strains for Exploring Actinobacteria Biosynthetic Diversity.</title>
        <authorList>
            <person name="Kalkreuter E."/>
            <person name="Kautsar S.A."/>
            <person name="Yang D."/>
            <person name="Bader C.D."/>
            <person name="Teijaro C.N."/>
            <person name="Fluegel L."/>
            <person name="Davis C.M."/>
            <person name="Simpson J.R."/>
            <person name="Lauterbach L."/>
            <person name="Steele A.D."/>
            <person name="Gui C."/>
            <person name="Meng S."/>
            <person name="Li G."/>
            <person name="Viehrig K."/>
            <person name="Ye F."/>
            <person name="Su P."/>
            <person name="Kiefer A.F."/>
            <person name="Nichols A."/>
            <person name="Cepeda A.J."/>
            <person name="Yan W."/>
            <person name="Fan B."/>
            <person name="Jiang Y."/>
            <person name="Adhikari A."/>
            <person name="Zheng C.-J."/>
            <person name="Schuster L."/>
            <person name="Cowan T.M."/>
            <person name="Smanski M.J."/>
            <person name="Chevrette M.G."/>
            <person name="De Carvalho L.P.S."/>
            <person name="Shen B."/>
        </authorList>
    </citation>
    <scope>NUCLEOTIDE SEQUENCE [LARGE SCALE GENOMIC DNA]</scope>
    <source>
        <strain evidence="2 3">NPDC002173</strain>
    </source>
</reference>
<accession>A0ABW6T0A7</accession>
<gene>
    <name evidence="2" type="ORF">ACFYXI_34470</name>
</gene>
<dbReference type="InterPro" id="IPR036565">
    <property type="entry name" value="Mur-like_cat_sf"/>
</dbReference>
<organism evidence="2 3">
    <name type="scientific">Microtetraspora malaysiensis</name>
    <dbReference type="NCBI Taxonomy" id="161358"/>
    <lineage>
        <taxon>Bacteria</taxon>
        <taxon>Bacillati</taxon>
        <taxon>Actinomycetota</taxon>
        <taxon>Actinomycetes</taxon>
        <taxon>Streptosporangiales</taxon>
        <taxon>Streptosporangiaceae</taxon>
        <taxon>Microtetraspora</taxon>
    </lineage>
</organism>
<protein>
    <submittedName>
        <fullName evidence="2">Mur ligase family protein</fullName>
    </submittedName>
</protein>
<dbReference type="GO" id="GO:0016874">
    <property type="term" value="F:ligase activity"/>
    <property type="evidence" value="ECO:0007669"/>
    <property type="project" value="UniProtKB-KW"/>
</dbReference>
<dbReference type="Gene3D" id="3.40.1190.10">
    <property type="entry name" value="Mur-like, catalytic domain"/>
    <property type="match status" value="1"/>
</dbReference>
<feature type="domain" description="Mur ligase central" evidence="1">
    <location>
        <begin position="6"/>
        <end position="65"/>
    </location>
</feature>
<dbReference type="EMBL" id="JBIASD010000034">
    <property type="protein sequence ID" value="MFF3670704.1"/>
    <property type="molecule type" value="Genomic_DNA"/>
</dbReference>
<dbReference type="Pfam" id="PF08245">
    <property type="entry name" value="Mur_ligase_M"/>
    <property type="match status" value="1"/>
</dbReference>
<dbReference type="Proteomes" id="UP001602013">
    <property type="component" value="Unassembled WGS sequence"/>
</dbReference>
<keyword evidence="2" id="KW-0436">Ligase</keyword>
<dbReference type="RefSeq" id="WP_387416913.1">
    <property type="nucleotide sequence ID" value="NZ_JBIASD010000034.1"/>
</dbReference>